<name>A0A2H1VHN5_SPOFR</name>
<gene>
    <name evidence="8" type="ORF">SFRICE_020606</name>
</gene>
<evidence type="ECO:0000256" key="3">
    <source>
        <dbReference type="ARBA" id="ARBA00022833"/>
    </source>
</evidence>
<keyword evidence="3" id="KW-0862">Zinc</keyword>
<organism evidence="8">
    <name type="scientific">Spodoptera frugiperda</name>
    <name type="common">Fall armyworm</name>
    <dbReference type="NCBI Taxonomy" id="7108"/>
    <lineage>
        <taxon>Eukaryota</taxon>
        <taxon>Metazoa</taxon>
        <taxon>Ecdysozoa</taxon>
        <taxon>Arthropoda</taxon>
        <taxon>Hexapoda</taxon>
        <taxon>Insecta</taxon>
        <taxon>Pterygota</taxon>
        <taxon>Neoptera</taxon>
        <taxon>Endopterygota</taxon>
        <taxon>Lepidoptera</taxon>
        <taxon>Glossata</taxon>
        <taxon>Ditrysia</taxon>
        <taxon>Noctuoidea</taxon>
        <taxon>Noctuidae</taxon>
        <taxon>Amphipyrinae</taxon>
        <taxon>Spodoptera</taxon>
    </lineage>
</organism>
<dbReference type="GO" id="GO:0003677">
    <property type="term" value="F:DNA binding"/>
    <property type="evidence" value="ECO:0007669"/>
    <property type="project" value="UniProtKB-UniRule"/>
</dbReference>
<keyword evidence="1" id="KW-0479">Metal-binding</keyword>
<protein>
    <submittedName>
        <fullName evidence="8">SFRICE_020606</fullName>
    </submittedName>
</protein>
<reference evidence="8" key="1">
    <citation type="submission" date="2016-07" db="EMBL/GenBank/DDBJ databases">
        <authorList>
            <person name="Bretaudeau A."/>
        </authorList>
    </citation>
    <scope>NUCLEOTIDE SEQUENCE</scope>
    <source>
        <strain evidence="8">Rice</strain>
        <tissue evidence="8">Whole body</tissue>
    </source>
</reference>
<evidence type="ECO:0000256" key="5">
    <source>
        <dbReference type="PROSITE-ProRule" id="PRU00309"/>
    </source>
</evidence>
<feature type="domain" description="THAP-type" evidence="7">
    <location>
        <begin position="1"/>
        <end position="84"/>
    </location>
</feature>
<proteinExistence type="predicted"/>
<keyword evidence="2 5" id="KW-0863">Zinc-finger</keyword>
<keyword evidence="4 5" id="KW-0238">DNA-binding</keyword>
<dbReference type="SMART" id="SM00980">
    <property type="entry name" value="THAP"/>
    <property type="match status" value="1"/>
</dbReference>
<dbReference type="InterPro" id="IPR052224">
    <property type="entry name" value="THAP_domain_protein"/>
</dbReference>
<sequence>MPSCGVLICKNRSNVSNYQTCGVTYHQFPKDPILKEKWIHACGRKETWFPTKNGVICSLHFTEECFQLCPKKRKLFPYAVPTLKLRVVYDTVQLPTSTEKEKPRVKKKISNPNKMATTLERYKIQIEKYKQLVKAKDMKIKRLQQMVRRCRRKIESMNNVLTALKNENVIGEDHFWLMESDSITKVKVITPKN</sequence>
<feature type="coiled-coil region" evidence="6">
    <location>
        <begin position="119"/>
        <end position="167"/>
    </location>
</feature>
<evidence type="ECO:0000256" key="4">
    <source>
        <dbReference type="ARBA" id="ARBA00023125"/>
    </source>
</evidence>
<evidence type="ECO:0000313" key="8">
    <source>
        <dbReference type="EMBL" id="SOQ39784.1"/>
    </source>
</evidence>
<evidence type="ECO:0000256" key="6">
    <source>
        <dbReference type="SAM" id="Coils"/>
    </source>
</evidence>
<dbReference type="PROSITE" id="PS50950">
    <property type="entry name" value="ZF_THAP"/>
    <property type="match status" value="1"/>
</dbReference>
<dbReference type="SMART" id="SM00692">
    <property type="entry name" value="DM3"/>
    <property type="match status" value="1"/>
</dbReference>
<dbReference type="PANTHER" id="PTHR46927:SF3">
    <property type="entry name" value="THAP-TYPE DOMAIN-CONTAINING PROTEIN"/>
    <property type="match status" value="1"/>
</dbReference>
<dbReference type="GO" id="GO:0008270">
    <property type="term" value="F:zinc ion binding"/>
    <property type="evidence" value="ECO:0007669"/>
    <property type="project" value="UniProtKB-KW"/>
</dbReference>
<dbReference type="SUPFAM" id="SSF57716">
    <property type="entry name" value="Glucocorticoid receptor-like (DNA-binding domain)"/>
    <property type="match status" value="1"/>
</dbReference>
<evidence type="ECO:0000259" key="7">
    <source>
        <dbReference type="PROSITE" id="PS50950"/>
    </source>
</evidence>
<dbReference type="InterPro" id="IPR006612">
    <property type="entry name" value="THAP_Znf"/>
</dbReference>
<dbReference type="PANTHER" id="PTHR46927">
    <property type="entry name" value="AGAP005574-PA"/>
    <property type="match status" value="1"/>
</dbReference>
<dbReference type="InterPro" id="IPR038441">
    <property type="entry name" value="THAP_Znf_sf"/>
</dbReference>
<keyword evidence="6" id="KW-0175">Coiled coil</keyword>
<accession>A0A2H1VHN5</accession>
<evidence type="ECO:0000256" key="1">
    <source>
        <dbReference type="ARBA" id="ARBA00022723"/>
    </source>
</evidence>
<dbReference type="Gene3D" id="6.20.210.20">
    <property type="entry name" value="THAP domain"/>
    <property type="match status" value="1"/>
</dbReference>
<dbReference type="AlphaFoldDB" id="A0A2H1VHN5"/>
<evidence type="ECO:0000256" key="2">
    <source>
        <dbReference type="ARBA" id="ARBA00022771"/>
    </source>
</evidence>
<dbReference type="Pfam" id="PF05485">
    <property type="entry name" value="THAP"/>
    <property type="match status" value="1"/>
</dbReference>
<dbReference type="EMBL" id="ODYU01002370">
    <property type="protein sequence ID" value="SOQ39784.1"/>
    <property type="molecule type" value="Genomic_DNA"/>
</dbReference>